<accession>A0ABR0F8D6</accession>
<organism evidence="1 2">
    <name type="scientific">Podospora bellae-mahoneyi</name>
    <dbReference type="NCBI Taxonomy" id="2093777"/>
    <lineage>
        <taxon>Eukaryota</taxon>
        <taxon>Fungi</taxon>
        <taxon>Dikarya</taxon>
        <taxon>Ascomycota</taxon>
        <taxon>Pezizomycotina</taxon>
        <taxon>Sordariomycetes</taxon>
        <taxon>Sordariomycetidae</taxon>
        <taxon>Sordariales</taxon>
        <taxon>Podosporaceae</taxon>
        <taxon>Podospora</taxon>
    </lineage>
</organism>
<evidence type="ECO:0000313" key="1">
    <source>
        <dbReference type="EMBL" id="KAK4640233.1"/>
    </source>
</evidence>
<dbReference type="GeneID" id="87892300"/>
<sequence>MESTLDKGKDWSQKQ</sequence>
<gene>
    <name evidence="1" type="ORF">QC761_0089860</name>
</gene>
<dbReference type="Proteomes" id="UP001322138">
    <property type="component" value="Unassembled WGS sequence"/>
</dbReference>
<dbReference type="EMBL" id="JAFFGZ010000008">
    <property type="protein sequence ID" value="KAK4640233.1"/>
    <property type="molecule type" value="Genomic_DNA"/>
</dbReference>
<evidence type="ECO:0000313" key="2">
    <source>
        <dbReference type="Proteomes" id="UP001322138"/>
    </source>
</evidence>
<keyword evidence="2" id="KW-1185">Reference proteome</keyword>
<comment type="caution">
    <text evidence="1">The sequence shown here is derived from an EMBL/GenBank/DDBJ whole genome shotgun (WGS) entry which is preliminary data.</text>
</comment>
<proteinExistence type="predicted"/>
<protein>
    <submittedName>
        <fullName evidence="1">Uncharacterized protein</fullName>
    </submittedName>
</protein>
<dbReference type="RefSeq" id="XP_062729209.1">
    <property type="nucleotide sequence ID" value="XM_062872952.1"/>
</dbReference>
<name>A0ABR0F8D6_9PEZI</name>
<reference evidence="1 2" key="1">
    <citation type="journal article" date="2023" name="bioRxiv">
        <title>High-quality genome assemblies of four members of thePodospora anserinaspecies complex.</title>
        <authorList>
            <person name="Ament-Velasquez S.L."/>
            <person name="Vogan A.A."/>
            <person name="Wallerman O."/>
            <person name="Hartmann F."/>
            <person name="Gautier V."/>
            <person name="Silar P."/>
            <person name="Giraud T."/>
            <person name="Johannesson H."/>
        </authorList>
    </citation>
    <scope>NUCLEOTIDE SEQUENCE [LARGE SCALE GENOMIC DNA]</scope>
    <source>
        <strain evidence="1 2">CBS 112042</strain>
    </source>
</reference>